<evidence type="ECO:0000313" key="12">
    <source>
        <dbReference type="EMBL" id="MCJ8499122.1"/>
    </source>
</evidence>
<dbReference type="Pfam" id="PF12806">
    <property type="entry name" value="Acyl-CoA_dh_C"/>
    <property type="match status" value="1"/>
</dbReference>
<keyword evidence="13" id="KW-1185">Reference proteome</keyword>
<feature type="domain" description="Acyl-CoA dehydrogenase/oxidase N-terminal" evidence="10">
    <location>
        <begin position="40"/>
        <end position="155"/>
    </location>
</feature>
<accession>A0AA41UHZ7</accession>
<comment type="caution">
    <text evidence="12">The sequence shown here is derived from an EMBL/GenBank/DDBJ whole genome shotgun (WGS) entry which is preliminary data.</text>
</comment>
<evidence type="ECO:0000256" key="2">
    <source>
        <dbReference type="ARBA" id="ARBA00009347"/>
    </source>
</evidence>
<comment type="cofactor">
    <cofactor evidence="1 7">
        <name>FAD</name>
        <dbReference type="ChEBI" id="CHEBI:57692"/>
    </cofactor>
</comment>
<evidence type="ECO:0000259" key="9">
    <source>
        <dbReference type="Pfam" id="PF02770"/>
    </source>
</evidence>
<dbReference type="PANTHER" id="PTHR42803">
    <property type="entry name" value="ACYL-COA DEHYDROGENASE"/>
    <property type="match status" value="1"/>
</dbReference>
<proteinExistence type="inferred from homology"/>
<dbReference type="SUPFAM" id="SSF47203">
    <property type="entry name" value="Acyl-CoA dehydrogenase C-terminal domain-like"/>
    <property type="match status" value="1"/>
</dbReference>
<evidence type="ECO:0000313" key="13">
    <source>
        <dbReference type="Proteomes" id="UP001165427"/>
    </source>
</evidence>
<dbReference type="InterPro" id="IPR006091">
    <property type="entry name" value="Acyl-CoA_Oxase/DH_mid-dom"/>
</dbReference>
<dbReference type="InterPro" id="IPR052166">
    <property type="entry name" value="Diverse_Acyl-CoA_DH"/>
</dbReference>
<evidence type="ECO:0000256" key="4">
    <source>
        <dbReference type="ARBA" id="ARBA00022630"/>
    </source>
</evidence>
<dbReference type="Gene3D" id="1.10.540.10">
    <property type="entry name" value="Acyl-CoA dehydrogenase/oxidase, N-terminal domain"/>
    <property type="match status" value="1"/>
</dbReference>
<dbReference type="InterPro" id="IPR037069">
    <property type="entry name" value="AcylCoA_DH/ox_N_sf"/>
</dbReference>
<dbReference type="Pfam" id="PF02770">
    <property type="entry name" value="Acyl-CoA_dh_M"/>
    <property type="match status" value="1"/>
</dbReference>
<feature type="domain" description="Acetyl-CoA dehydrogenase-like C-terminal" evidence="11">
    <location>
        <begin position="467"/>
        <end position="596"/>
    </location>
</feature>
<evidence type="ECO:0000256" key="5">
    <source>
        <dbReference type="ARBA" id="ARBA00022827"/>
    </source>
</evidence>
<keyword evidence="5 7" id="KW-0274">FAD</keyword>
<dbReference type="Gene3D" id="1.20.140.10">
    <property type="entry name" value="Butyryl-CoA Dehydrogenase, subunit A, domain 3"/>
    <property type="match status" value="1"/>
</dbReference>
<comment type="subunit">
    <text evidence="3">Homotetramer.</text>
</comment>
<organism evidence="12 13">
    <name type="scientific">Desulfatitalea alkaliphila</name>
    <dbReference type="NCBI Taxonomy" id="2929485"/>
    <lineage>
        <taxon>Bacteria</taxon>
        <taxon>Pseudomonadati</taxon>
        <taxon>Thermodesulfobacteriota</taxon>
        <taxon>Desulfobacteria</taxon>
        <taxon>Desulfobacterales</taxon>
        <taxon>Desulfosarcinaceae</taxon>
        <taxon>Desulfatitalea</taxon>
    </lineage>
</organism>
<reference evidence="12" key="1">
    <citation type="submission" date="2022-04" db="EMBL/GenBank/DDBJ databases">
        <title>Desulfatitalea alkaliphila sp. nov., a novel anaerobic sulfate-reducing bacterium isolated from terrestrial mud volcano, Taman Peninsula, Russia.</title>
        <authorList>
            <person name="Khomyakova M.A."/>
            <person name="Merkel A.Y."/>
            <person name="Slobodkin A.I."/>
        </authorList>
    </citation>
    <scope>NUCLEOTIDE SEQUENCE</scope>
    <source>
        <strain evidence="12">M08but</strain>
    </source>
</reference>
<keyword evidence="6 7" id="KW-0560">Oxidoreductase</keyword>
<sequence length="602" mass="65746">MAQIIADRRDIDFVLFEQLDTEALTKEEKYKGFNRKTFDLIINEARAFALKELLPINAEGDREGVTLEDGVVKVPACYHRAHKLYLEGEWTSLEEPEALGGQGLPPNVARAAQEYMIGGNYTCVNYANFGHGTGKMIHLFGTEEQKQLFVKKLYTAQWAGGMLLTEPEAGSDVGALTTEAIPNEDGTYSLTGTKIFITNGDHDLSENIISPVLARIKGAPAGTKGISIFIVPKFWVNPDGSLGDRNDIVCTGIEEKMGIHGSACCTMTLGGKGQCRGLLLGQENQGMKIMFHMMNEARLGVGFQAFMHASVSYLYALNYARERVQGKEIGGAKDAPPVPIIRHPDVRRMLTWMKAHVDGLRSFIYYTQTLIAKVGLACSDEECRYHQGLLDLFTPLVKAYCAQRGFDVTVQAMQVYGGYGYIKEYPVEQQLRDCKIASIYEGTDGIQSMDLLARKIVMDGGKAFGNFIAKVQETIVAAKGSEAIAPMAASLEEAAGRLAETAAVLGKAVVSPNVKAAFAHSFPFLEVMGDVIMGWMLLWRAKVASDKLAAGAKGKDAPFYQGQLQTAEFFIQTVLPCTLGKMASIARMNDAAVRMPEEGFSS</sequence>
<evidence type="ECO:0000259" key="10">
    <source>
        <dbReference type="Pfam" id="PF02771"/>
    </source>
</evidence>
<dbReference type="GO" id="GO:0005886">
    <property type="term" value="C:plasma membrane"/>
    <property type="evidence" value="ECO:0007669"/>
    <property type="project" value="TreeGrafter"/>
</dbReference>
<dbReference type="Proteomes" id="UP001165427">
    <property type="component" value="Unassembled WGS sequence"/>
</dbReference>
<dbReference type="EMBL" id="JALJRB010000001">
    <property type="protein sequence ID" value="MCJ8499122.1"/>
    <property type="molecule type" value="Genomic_DNA"/>
</dbReference>
<dbReference type="SUPFAM" id="SSF56645">
    <property type="entry name" value="Acyl-CoA dehydrogenase NM domain-like"/>
    <property type="match status" value="1"/>
</dbReference>
<keyword evidence="4 7" id="KW-0285">Flavoprotein</keyword>
<comment type="similarity">
    <text evidence="2 7">Belongs to the acyl-CoA dehydrogenase family.</text>
</comment>
<dbReference type="InterPro" id="IPR013786">
    <property type="entry name" value="AcylCoA_DH/ox_N"/>
</dbReference>
<feature type="domain" description="Acyl-CoA oxidase/dehydrogenase middle" evidence="9">
    <location>
        <begin position="162"/>
        <end position="269"/>
    </location>
</feature>
<protein>
    <submittedName>
        <fullName evidence="12">Acyl-CoA dehydrogenase</fullName>
    </submittedName>
</protein>
<evidence type="ECO:0000256" key="7">
    <source>
        <dbReference type="RuleBase" id="RU362125"/>
    </source>
</evidence>
<dbReference type="Gene3D" id="2.40.110.10">
    <property type="entry name" value="Butyryl-CoA Dehydrogenase, subunit A, domain 2"/>
    <property type="match status" value="1"/>
</dbReference>
<name>A0AA41UHZ7_9BACT</name>
<dbReference type="InterPro" id="IPR025878">
    <property type="entry name" value="Acyl-CoA_dh-like_C_dom"/>
</dbReference>
<evidence type="ECO:0000259" key="11">
    <source>
        <dbReference type="Pfam" id="PF12806"/>
    </source>
</evidence>
<dbReference type="AlphaFoldDB" id="A0AA41UHZ7"/>
<dbReference type="GO" id="GO:0050660">
    <property type="term" value="F:flavin adenine dinucleotide binding"/>
    <property type="evidence" value="ECO:0007669"/>
    <property type="project" value="InterPro"/>
</dbReference>
<feature type="domain" description="Acyl-CoA dehydrogenase/oxidase C-terminal" evidence="8">
    <location>
        <begin position="284"/>
        <end position="453"/>
    </location>
</feature>
<dbReference type="InterPro" id="IPR009100">
    <property type="entry name" value="AcylCoA_DH/oxidase_NM_dom_sf"/>
</dbReference>
<dbReference type="InterPro" id="IPR009075">
    <property type="entry name" value="AcylCo_DH/oxidase_C"/>
</dbReference>
<evidence type="ECO:0000256" key="1">
    <source>
        <dbReference type="ARBA" id="ARBA00001974"/>
    </source>
</evidence>
<evidence type="ECO:0000259" key="8">
    <source>
        <dbReference type="Pfam" id="PF00441"/>
    </source>
</evidence>
<dbReference type="Pfam" id="PF00441">
    <property type="entry name" value="Acyl-CoA_dh_1"/>
    <property type="match status" value="1"/>
</dbReference>
<dbReference type="PANTHER" id="PTHR42803:SF1">
    <property type="entry name" value="BROAD-SPECIFICITY LINEAR ACYL-COA DEHYDROGENASE FADE5"/>
    <property type="match status" value="1"/>
</dbReference>
<dbReference type="Pfam" id="PF02771">
    <property type="entry name" value="Acyl-CoA_dh_N"/>
    <property type="match status" value="1"/>
</dbReference>
<gene>
    <name evidence="12" type="ORF">MRX98_00935</name>
</gene>
<dbReference type="GO" id="GO:0016627">
    <property type="term" value="F:oxidoreductase activity, acting on the CH-CH group of donors"/>
    <property type="evidence" value="ECO:0007669"/>
    <property type="project" value="InterPro"/>
</dbReference>
<dbReference type="InterPro" id="IPR036250">
    <property type="entry name" value="AcylCo_DH-like_C"/>
</dbReference>
<dbReference type="InterPro" id="IPR046373">
    <property type="entry name" value="Acyl-CoA_Oxase/DH_mid-dom_sf"/>
</dbReference>
<evidence type="ECO:0000256" key="3">
    <source>
        <dbReference type="ARBA" id="ARBA00011881"/>
    </source>
</evidence>
<dbReference type="RefSeq" id="WP_246902224.1">
    <property type="nucleotide sequence ID" value="NZ_JALJRB010000001.1"/>
</dbReference>
<evidence type="ECO:0000256" key="6">
    <source>
        <dbReference type="ARBA" id="ARBA00023002"/>
    </source>
</evidence>